<dbReference type="SUPFAM" id="SSF51735">
    <property type="entry name" value="NAD(P)-binding Rossmann-fold domains"/>
    <property type="match status" value="1"/>
</dbReference>
<dbReference type="PANTHER" id="PTHR44196">
    <property type="entry name" value="DEHYDROGENASE/REDUCTASE SDR FAMILY MEMBER 7B"/>
    <property type="match status" value="1"/>
</dbReference>
<reference evidence="6" key="1">
    <citation type="submission" date="2020-02" db="EMBL/GenBank/DDBJ databases">
        <authorList>
            <person name="Meier V. D."/>
        </authorList>
    </citation>
    <scope>NUCLEOTIDE SEQUENCE</scope>
    <source>
        <strain evidence="6">AVDCRST_MAG91</strain>
    </source>
</reference>
<dbReference type="Pfam" id="PF00106">
    <property type="entry name" value="adh_short"/>
    <property type="match status" value="1"/>
</dbReference>
<dbReference type="GO" id="GO:0004316">
    <property type="term" value="F:3-oxoacyl-[acyl-carrier-protein] reductase (NADPH) activity"/>
    <property type="evidence" value="ECO:0007669"/>
    <property type="project" value="UniProtKB-EC"/>
</dbReference>
<feature type="compositionally biased region" description="Basic and acidic residues" evidence="4">
    <location>
        <begin position="328"/>
        <end position="341"/>
    </location>
</feature>
<keyword evidence="2 6" id="KW-0560">Oxidoreductase</keyword>
<organism evidence="6">
    <name type="scientific">uncultured Sphingomonadaceae bacterium</name>
    <dbReference type="NCBI Taxonomy" id="169976"/>
    <lineage>
        <taxon>Bacteria</taxon>
        <taxon>Pseudomonadati</taxon>
        <taxon>Pseudomonadota</taxon>
        <taxon>Alphaproteobacteria</taxon>
        <taxon>Sphingomonadales</taxon>
        <taxon>Sphingomonadaceae</taxon>
        <taxon>environmental samples</taxon>
    </lineage>
</organism>
<accession>A0A6J4TW28</accession>
<dbReference type="PRINTS" id="PR00080">
    <property type="entry name" value="SDRFAMILY"/>
</dbReference>
<dbReference type="EC" id="1.1.1.100" evidence="6"/>
<feature type="signal peptide" evidence="5">
    <location>
        <begin position="1"/>
        <end position="19"/>
    </location>
</feature>
<evidence type="ECO:0000256" key="2">
    <source>
        <dbReference type="ARBA" id="ARBA00023002"/>
    </source>
</evidence>
<evidence type="ECO:0000256" key="4">
    <source>
        <dbReference type="SAM" id="MobiDB-lite"/>
    </source>
</evidence>
<feature type="chain" id="PRO_5027063071" evidence="5">
    <location>
        <begin position="20"/>
        <end position="341"/>
    </location>
</feature>
<evidence type="ECO:0000256" key="1">
    <source>
        <dbReference type="ARBA" id="ARBA00006484"/>
    </source>
</evidence>
<keyword evidence="5" id="KW-0732">Signal</keyword>
<dbReference type="PANTHER" id="PTHR44196:SF1">
    <property type="entry name" value="DEHYDROGENASE_REDUCTASE SDR FAMILY MEMBER 7B"/>
    <property type="match status" value="1"/>
</dbReference>
<evidence type="ECO:0000313" key="6">
    <source>
        <dbReference type="EMBL" id="CAA9533013.1"/>
    </source>
</evidence>
<comment type="similarity">
    <text evidence="1 3">Belongs to the short-chain dehydrogenases/reductases (SDR) family.</text>
</comment>
<evidence type="ECO:0000256" key="5">
    <source>
        <dbReference type="SAM" id="SignalP"/>
    </source>
</evidence>
<dbReference type="InterPro" id="IPR002347">
    <property type="entry name" value="SDR_fam"/>
</dbReference>
<gene>
    <name evidence="6" type="ORF">AVDCRST_MAG91-3141</name>
</gene>
<feature type="region of interest" description="Disordered" evidence="4">
    <location>
        <begin position="297"/>
        <end position="341"/>
    </location>
</feature>
<dbReference type="EMBL" id="CADCVX010000545">
    <property type="protein sequence ID" value="CAA9533013.1"/>
    <property type="molecule type" value="Genomic_DNA"/>
</dbReference>
<dbReference type="InterPro" id="IPR036291">
    <property type="entry name" value="NAD(P)-bd_dom_sf"/>
</dbReference>
<dbReference type="GO" id="GO:0016020">
    <property type="term" value="C:membrane"/>
    <property type="evidence" value="ECO:0007669"/>
    <property type="project" value="TreeGrafter"/>
</dbReference>
<proteinExistence type="inferred from homology"/>
<protein>
    <submittedName>
        <fullName evidence="6">3-oxoacyl-[acyl-carrier protein] reductase</fullName>
        <ecNumber evidence="6">1.1.1.100</ecNumber>
    </submittedName>
</protein>
<dbReference type="Gene3D" id="3.40.50.720">
    <property type="entry name" value="NAD(P)-binding Rossmann-like Domain"/>
    <property type="match status" value="1"/>
</dbReference>
<dbReference type="PRINTS" id="PR00081">
    <property type="entry name" value="GDHRDH"/>
</dbReference>
<name>A0A6J4TW28_9SPHN</name>
<evidence type="ECO:0000256" key="3">
    <source>
        <dbReference type="RuleBase" id="RU000363"/>
    </source>
</evidence>
<dbReference type="AlphaFoldDB" id="A0A6J4TW28"/>
<sequence>MFSRVLLASISLIAAVPLAGCASTRLRPSEMRQIAGRTYVVTGASSGFGHGVAVKLGGMDANVVLAARRTELLEEVANQVRAAGGTPLVVTTDVANPDDIQRLADATVARFGRIDVWINNAGVGAIGRFEDVPVADQARIVDVNLKGVIYGSHAAMRRFRAQGYGTLVNIGSIESKIPLAYHTTYAATKAGVLSIGRSLNEEIRLSGNRRIKVSTVMPWATDTPWFNQAGNYSGGTPRMVLMDGPEKAVDAIVWASLHPREEVAVGWKGQAASSVHQIFPDLTERIAADIYHRAQITTAPPAPPTSGAVHRPVPDARGIDGGVRARMKREDAERRAREKAR</sequence>